<gene>
    <name evidence="2" type="ORF">N1027_02905</name>
</gene>
<organism evidence="2 3">
    <name type="scientific">Herbiconiux aconitum</name>
    <dbReference type="NCBI Taxonomy" id="2970913"/>
    <lineage>
        <taxon>Bacteria</taxon>
        <taxon>Bacillati</taxon>
        <taxon>Actinomycetota</taxon>
        <taxon>Actinomycetes</taxon>
        <taxon>Micrococcales</taxon>
        <taxon>Microbacteriaceae</taxon>
        <taxon>Herbiconiux</taxon>
    </lineage>
</organism>
<dbReference type="GO" id="GO:0032259">
    <property type="term" value="P:methylation"/>
    <property type="evidence" value="ECO:0007669"/>
    <property type="project" value="UniProtKB-KW"/>
</dbReference>
<dbReference type="InterPro" id="IPR013216">
    <property type="entry name" value="Methyltransf_11"/>
</dbReference>
<dbReference type="RefSeq" id="WP_259504981.1">
    <property type="nucleotide sequence ID" value="NZ_JANLCM010000001.1"/>
</dbReference>
<dbReference type="PANTHER" id="PTHR43460:SF1">
    <property type="entry name" value="METHYLTRANSFERASE TYPE 11 DOMAIN-CONTAINING PROTEIN"/>
    <property type="match status" value="1"/>
</dbReference>
<sequence length="262" mass="28628">MSSDRSFDDLLGEGAAVPTAGWDFSWFEGRATEERPSWGYAGLAADRIASADAVLDIQTGGAEVFAGALAAAGARDGRIPQTVWATEGYPPNLTLARERLELFRGEVVEVAENAHLPFADERFDLALSRHPQSTNWVDIARVLHPGGTVLTQQVAAGSNRELYEFFLGPQPVDENTSRSLANLVVGAQAAGLRVVDALHESTKVEFFDVAAVVYFLRKVFWTVPDFAVERYRDRLAAVHARIQATGSFVSHSERALIEARKQ</sequence>
<accession>A0ABT2GLI8</accession>
<dbReference type="Pfam" id="PF08241">
    <property type="entry name" value="Methyltransf_11"/>
    <property type="match status" value="1"/>
</dbReference>
<dbReference type="EMBL" id="JANLCM010000001">
    <property type="protein sequence ID" value="MCS5717078.1"/>
    <property type="molecule type" value="Genomic_DNA"/>
</dbReference>
<keyword evidence="2" id="KW-0489">Methyltransferase</keyword>
<evidence type="ECO:0000313" key="3">
    <source>
        <dbReference type="Proteomes" id="UP001165584"/>
    </source>
</evidence>
<dbReference type="SUPFAM" id="SSF53335">
    <property type="entry name" value="S-adenosyl-L-methionine-dependent methyltransferases"/>
    <property type="match status" value="1"/>
</dbReference>
<name>A0ABT2GLI8_9MICO</name>
<keyword evidence="3" id="KW-1185">Reference proteome</keyword>
<keyword evidence="2" id="KW-0808">Transferase</keyword>
<dbReference type="InterPro" id="IPR029063">
    <property type="entry name" value="SAM-dependent_MTases_sf"/>
</dbReference>
<dbReference type="PANTHER" id="PTHR43460">
    <property type="entry name" value="METHYLTRANSFERASE"/>
    <property type="match status" value="1"/>
</dbReference>
<comment type="caution">
    <text evidence="2">The sequence shown here is derived from an EMBL/GenBank/DDBJ whole genome shotgun (WGS) entry which is preliminary data.</text>
</comment>
<proteinExistence type="predicted"/>
<feature type="domain" description="Methyltransferase type 11" evidence="1">
    <location>
        <begin position="70"/>
        <end position="150"/>
    </location>
</feature>
<evidence type="ECO:0000259" key="1">
    <source>
        <dbReference type="Pfam" id="PF08241"/>
    </source>
</evidence>
<reference evidence="2" key="1">
    <citation type="submission" date="2022-08" db="EMBL/GenBank/DDBJ databases">
        <authorList>
            <person name="Deng Y."/>
            <person name="Han X.-F."/>
            <person name="Zhang Y.-Q."/>
        </authorList>
    </citation>
    <scope>NUCLEOTIDE SEQUENCE</scope>
    <source>
        <strain evidence="2">CPCC 205763</strain>
    </source>
</reference>
<dbReference type="GO" id="GO:0008168">
    <property type="term" value="F:methyltransferase activity"/>
    <property type="evidence" value="ECO:0007669"/>
    <property type="project" value="UniProtKB-KW"/>
</dbReference>
<evidence type="ECO:0000313" key="2">
    <source>
        <dbReference type="EMBL" id="MCS5717078.1"/>
    </source>
</evidence>
<dbReference type="InterPro" id="IPR052939">
    <property type="entry name" value="23S_rRNA_MeTrnsfrase_RlmA"/>
</dbReference>
<dbReference type="Gene3D" id="3.40.50.150">
    <property type="entry name" value="Vaccinia Virus protein VP39"/>
    <property type="match status" value="1"/>
</dbReference>
<protein>
    <submittedName>
        <fullName evidence="2">Class I SAM-dependent methyltransferase</fullName>
    </submittedName>
</protein>
<dbReference type="Proteomes" id="UP001165584">
    <property type="component" value="Unassembled WGS sequence"/>
</dbReference>